<organism evidence="1 2">
    <name type="scientific">Suillus subaureus</name>
    <dbReference type="NCBI Taxonomy" id="48587"/>
    <lineage>
        <taxon>Eukaryota</taxon>
        <taxon>Fungi</taxon>
        <taxon>Dikarya</taxon>
        <taxon>Basidiomycota</taxon>
        <taxon>Agaricomycotina</taxon>
        <taxon>Agaricomycetes</taxon>
        <taxon>Agaricomycetidae</taxon>
        <taxon>Boletales</taxon>
        <taxon>Suillineae</taxon>
        <taxon>Suillaceae</taxon>
        <taxon>Suillus</taxon>
    </lineage>
</organism>
<reference evidence="1" key="1">
    <citation type="journal article" date="2020" name="New Phytol.">
        <title>Comparative genomics reveals dynamic genome evolution in host specialist ectomycorrhizal fungi.</title>
        <authorList>
            <person name="Lofgren L.A."/>
            <person name="Nguyen N.H."/>
            <person name="Vilgalys R."/>
            <person name="Ruytinx J."/>
            <person name="Liao H.L."/>
            <person name="Branco S."/>
            <person name="Kuo A."/>
            <person name="LaButti K."/>
            <person name="Lipzen A."/>
            <person name="Andreopoulos W."/>
            <person name="Pangilinan J."/>
            <person name="Riley R."/>
            <person name="Hundley H."/>
            <person name="Na H."/>
            <person name="Barry K."/>
            <person name="Grigoriev I.V."/>
            <person name="Stajich J.E."/>
            <person name="Kennedy P.G."/>
        </authorList>
    </citation>
    <scope>NUCLEOTIDE SEQUENCE</scope>
    <source>
        <strain evidence="1">MN1</strain>
    </source>
</reference>
<dbReference type="GeneID" id="64623498"/>
<dbReference type="EMBL" id="JABBWG010000045">
    <property type="protein sequence ID" value="KAG1807122.1"/>
    <property type="molecule type" value="Genomic_DNA"/>
</dbReference>
<name>A0A9P7J804_9AGAM</name>
<dbReference type="RefSeq" id="XP_041187858.1">
    <property type="nucleotide sequence ID" value="XM_041329481.1"/>
</dbReference>
<feature type="non-terminal residue" evidence="1">
    <location>
        <position position="1"/>
    </location>
</feature>
<dbReference type="Proteomes" id="UP000807769">
    <property type="component" value="Unassembled WGS sequence"/>
</dbReference>
<feature type="non-terminal residue" evidence="1">
    <location>
        <position position="86"/>
    </location>
</feature>
<proteinExistence type="predicted"/>
<keyword evidence="2" id="KW-1185">Reference proteome</keyword>
<dbReference type="AlphaFoldDB" id="A0A9P7J804"/>
<gene>
    <name evidence="1" type="ORF">BJ212DRAFT_1229600</name>
</gene>
<comment type="caution">
    <text evidence="1">The sequence shown here is derived from an EMBL/GenBank/DDBJ whole genome shotgun (WGS) entry which is preliminary data.</text>
</comment>
<sequence length="86" mass="10493">VDWLGEERAEKVARLRIVKKKKVKLDAERREALAWLKLANKHVRALSWLWQYYLWKCLENDEQFTVQVEHLEKDLEDEGEWNKDDI</sequence>
<protein>
    <submittedName>
        <fullName evidence="1">Uncharacterized protein</fullName>
    </submittedName>
</protein>
<evidence type="ECO:0000313" key="2">
    <source>
        <dbReference type="Proteomes" id="UP000807769"/>
    </source>
</evidence>
<dbReference type="OrthoDB" id="2683870at2759"/>
<evidence type="ECO:0000313" key="1">
    <source>
        <dbReference type="EMBL" id="KAG1807122.1"/>
    </source>
</evidence>
<accession>A0A9P7J804</accession>